<dbReference type="Pfam" id="PF03188">
    <property type="entry name" value="Cytochrom_B561"/>
    <property type="match status" value="1"/>
</dbReference>
<name>A0A401RQ45_CHIPU</name>
<proteinExistence type="predicted"/>
<comment type="catalytic activity">
    <reaction evidence="17">
        <text>monodehydro-L-ascorbate radical(out) + L-ascorbate(in) = monodehydro-L-ascorbate radical(in) + L-ascorbate(out)</text>
        <dbReference type="Rhea" id="RHEA:66524"/>
        <dbReference type="ChEBI" id="CHEBI:38290"/>
        <dbReference type="ChEBI" id="CHEBI:59513"/>
    </reaction>
    <physiologicalReaction direction="left-to-right" evidence="17">
        <dbReference type="Rhea" id="RHEA:66525"/>
    </physiologicalReaction>
</comment>
<evidence type="ECO:0000256" key="15">
    <source>
        <dbReference type="ARBA" id="ARBA00032709"/>
    </source>
</evidence>
<organism evidence="20 21">
    <name type="scientific">Chiloscyllium punctatum</name>
    <name type="common">Brownbanded bambooshark</name>
    <name type="synonym">Hemiscyllium punctatum</name>
    <dbReference type="NCBI Taxonomy" id="137246"/>
    <lineage>
        <taxon>Eukaryota</taxon>
        <taxon>Metazoa</taxon>
        <taxon>Chordata</taxon>
        <taxon>Craniata</taxon>
        <taxon>Vertebrata</taxon>
        <taxon>Chondrichthyes</taxon>
        <taxon>Elasmobranchii</taxon>
        <taxon>Galeomorphii</taxon>
        <taxon>Galeoidea</taxon>
        <taxon>Orectolobiformes</taxon>
        <taxon>Hemiscylliidae</taxon>
        <taxon>Chiloscyllium</taxon>
    </lineage>
</organism>
<dbReference type="Proteomes" id="UP000287033">
    <property type="component" value="Unassembled WGS sequence"/>
</dbReference>
<dbReference type="PANTHER" id="PTHR10106:SF14">
    <property type="entry name" value="TRANSMEMBRANE ASCORBATE-DEPENDENT REDUCTASE CYB561"/>
    <property type="match status" value="1"/>
</dbReference>
<evidence type="ECO:0000256" key="3">
    <source>
        <dbReference type="ARBA" id="ARBA00022617"/>
    </source>
</evidence>
<dbReference type="GO" id="GO:0016491">
    <property type="term" value="F:oxidoreductase activity"/>
    <property type="evidence" value="ECO:0007669"/>
    <property type="project" value="InterPro"/>
</dbReference>
<keyword evidence="6" id="KW-1278">Translocase</keyword>
<sequence>SLWTEETYLAMESNPLEEHRPGLLPWFIAATQILGLAAVVMTGVWMGHYEGGFAWDGGSLQFNVHPLCMVVGMIFLYGDSILVYRVFKHENKITVKILHTAIHLTGLIATIVAAGVMANVLGLVLVGFGLTVGYVVTRSEWKRAASPEEEALSMHFKTLTERDSPDSPQGS</sequence>
<evidence type="ECO:0000256" key="5">
    <source>
        <dbReference type="ARBA" id="ARBA00022723"/>
    </source>
</evidence>
<evidence type="ECO:0000256" key="9">
    <source>
        <dbReference type="ARBA" id="ARBA00023004"/>
    </source>
</evidence>
<dbReference type="GO" id="GO:0042584">
    <property type="term" value="C:chromaffin granule membrane"/>
    <property type="evidence" value="ECO:0007669"/>
    <property type="project" value="UniProtKB-SubCell"/>
</dbReference>
<accession>A0A401RQ45</accession>
<keyword evidence="11" id="KW-0968">Cytoplasmic vesicle</keyword>
<evidence type="ECO:0000256" key="16">
    <source>
        <dbReference type="ARBA" id="ARBA00045973"/>
    </source>
</evidence>
<evidence type="ECO:0000256" key="17">
    <source>
        <dbReference type="ARBA" id="ARBA00047447"/>
    </source>
</evidence>
<evidence type="ECO:0000256" key="7">
    <source>
        <dbReference type="ARBA" id="ARBA00022982"/>
    </source>
</evidence>
<evidence type="ECO:0000313" key="20">
    <source>
        <dbReference type="EMBL" id="GCC20319.1"/>
    </source>
</evidence>
<evidence type="ECO:0000256" key="1">
    <source>
        <dbReference type="ARBA" id="ARBA00001970"/>
    </source>
</evidence>
<dbReference type="PANTHER" id="PTHR10106">
    <property type="entry name" value="CYTOCHROME B561-RELATED"/>
    <property type="match status" value="1"/>
</dbReference>
<evidence type="ECO:0000256" key="18">
    <source>
        <dbReference type="SAM" id="Phobius"/>
    </source>
</evidence>
<feature type="transmembrane region" description="Helical" evidence="18">
    <location>
        <begin position="107"/>
        <end position="136"/>
    </location>
</feature>
<evidence type="ECO:0000259" key="19">
    <source>
        <dbReference type="PROSITE" id="PS50939"/>
    </source>
</evidence>
<comment type="subcellular location">
    <subcellularLocation>
        <location evidence="12">Cytoplasmic vesicle</location>
        <location evidence="12">Secretory vesicle</location>
        <location evidence="12">Chromaffin granule membrane</location>
        <topology evidence="12">Multi-pass membrane protein</topology>
    </subcellularLocation>
</comment>
<evidence type="ECO:0000256" key="13">
    <source>
        <dbReference type="ARBA" id="ARBA00024231"/>
    </source>
</evidence>
<dbReference type="GO" id="GO:0005765">
    <property type="term" value="C:lysosomal membrane"/>
    <property type="evidence" value="ECO:0007669"/>
    <property type="project" value="TreeGrafter"/>
</dbReference>
<keyword evidence="9" id="KW-0408">Iron</keyword>
<dbReference type="PROSITE" id="PS50939">
    <property type="entry name" value="CYTOCHROME_B561"/>
    <property type="match status" value="1"/>
</dbReference>
<comment type="cofactor">
    <cofactor evidence="1">
        <name>heme b</name>
        <dbReference type="ChEBI" id="CHEBI:60344"/>
    </cofactor>
</comment>
<evidence type="ECO:0000256" key="10">
    <source>
        <dbReference type="ARBA" id="ARBA00023136"/>
    </source>
</evidence>
<keyword evidence="2" id="KW-0813">Transport</keyword>
<feature type="transmembrane region" description="Helical" evidence="18">
    <location>
        <begin position="67"/>
        <end position="87"/>
    </location>
</feature>
<keyword evidence="10 18" id="KW-0472">Membrane</keyword>
<protein>
    <recommendedName>
        <fullName evidence="13">Transmembrane ascorbate-dependent reductase CYB561</fullName>
    </recommendedName>
    <alternativeName>
        <fullName evidence="14">Cytochrome b-561</fullName>
    </alternativeName>
    <alternativeName>
        <fullName evidence="15">Cytochrome b561</fullName>
    </alternativeName>
</protein>
<keyword evidence="21" id="KW-1185">Reference proteome</keyword>
<evidence type="ECO:0000256" key="2">
    <source>
        <dbReference type="ARBA" id="ARBA00022448"/>
    </source>
</evidence>
<comment type="function">
    <text evidence="16">Transmembrane reductase that uses ascorbate as an electron donor in the cytoplasm and transfers electrons across membranes to reduce monodehydro-L-ascorbate radical in the lumen of secretory vesicles. It is therefore involved the regeneration and homeostasis within secretory vesicles of ascorbate which in turn provides reducing equivalents needed to support the activity of intravesicular enzymes.</text>
</comment>
<dbReference type="InterPro" id="IPR043205">
    <property type="entry name" value="CYB561/CYBRD1-like"/>
</dbReference>
<keyword evidence="5" id="KW-0479">Metal-binding</keyword>
<feature type="non-terminal residue" evidence="20">
    <location>
        <position position="1"/>
    </location>
</feature>
<keyword evidence="7" id="KW-0249">Electron transport</keyword>
<keyword evidence="3" id="KW-0349">Heme</keyword>
<feature type="transmembrane region" description="Helical" evidence="18">
    <location>
        <begin position="23"/>
        <end position="46"/>
    </location>
</feature>
<dbReference type="EMBL" id="BEZZ01003745">
    <property type="protein sequence ID" value="GCC20319.1"/>
    <property type="molecule type" value="Genomic_DNA"/>
</dbReference>
<evidence type="ECO:0000313" key="21">
    <source>
        <dbReference type="Proteomes" id="UP000287033"/>
    </source>
</evidence>
<dbReference type="STRING" id="137246.A0A401RQ45"/>
<evidence type="ECO:0000256" key="8">
    <source>
        <dbReference type="ARBA" id="ARBA00022989"/>
    </source>
</evidence>
<evidence type="ECO:0000256" key="12">
    <source>
        <dbReference type="ARBA" id="ARBA00024185"/>
    </source>
</evidence>
<keyword evidence="4 18" id="KW-0812">Transmembrane</keyword>
<dbReference type="Gene3D" id="1.20.120.1770">
    <property type="match status" value="1"/>
</dbReference>
<evidence type="ECO:0000256" key="6">
    <source>
        <dbReference type="ARBA" id="ARBA00022967"/>
    </source>
</evidence>
<comment type="caution">
    <text evidence="20">The sequence shown here is derived from an EMBL/GenBank/DDBJ whole genome shotgun (WGS) entry which is preliminary data.</text>
</comment>
<feature type="domain" description="Cytochrome b561" evidence="19">
    <location>
        <begin position="30"/>
        <end position="171"/>
    </location>
</feature>
<dbReference type="InterPro" id="IPR006593">
    <property type="entry name" value="Cyt_b561/ferric_Rdtase_TM"/>
</dbReference>
<dbReference type="OMA" id="FLQGDXW"/>
<dbReference type="GO" id="GO:0046872">
    <property type="term" value="F:metal ion binding"/>
    <property type="evidence" value="ECO:0007669"/>
    <property type="project" value="UniProtKB-KW"/>
</dbReference>
<evidence type="ECO:0000256" key="11">
    <source>
        <dbReference type="ARBA" id="ARBA00023329"/>
    </source>
</evidence>
<reference evidence="20 21" key="1">
    <citation type="journal article" date="2018" name="Nat. Ecol. Evol.">
        <title>Shark genomes provide insights into elasmobranch evolution and the origin of vertebrates.</title>
        <authorList>
            <person name="Hara Y"/>
            <person name="Yamaguchi K"/>
            <person name="Onimaru K"/>
            <person name="Kadota M"/>
            <person name="Koyanagi M"/>
            <person name="Keeley SD"/>
            <person name="Tatsumi K"/>
            <person name="Tanaka K"/>
            <person name="Motone F"/>
            <person name="Kageyama Y"/>
            <person name="Nozu R"/>
            <person name="Adachi N"/>
            <person name="Nishimura O"/>
            <person name="Nakagawa R"/>
            <person name="Tanegashima C"/>
            <person name="Kiyatake I"/>
            <person name="Matsumoto R"/>
            <person name="Murakumo K"/>
            <person name="Nishida K"/>
            <person name="Terakita A"/>
            <person name="Kuratani S"/>
            <person name="Sato K"/>
            <person name="Hyodo S Kuraku.S."/>
        </authorList>
    </citation>
    <scope>NUCLEOTIDE SEQUENCE [LARGE SCALE GENOMIC DNA]</scope>
</reference>
<evidence type="ECO:0000256" key="4">
    <source>
        <dbReference type="ARBA" id="ARBA00022692"/>
    </source>
</evidence>
<gene>
    <name evidence="20" type="ORF">chiPu_0021345</name>
</gene>
<evidence type="ECO:0000256" key="14">
    <source>
        <dbReference type="ARBA" id="ARBA00030896"/>
    </source>
</evidence>
<keyword evidence="8 18" id="KW-1133">Transmembrane helix</keyword>
<dbReference type="AlphaFoldDB" id="A0A401RQ45"/>
<dbReference type="OrthoDB" id="907479at2759"/>